<reference evidence="2" key="1">
    <citation type="journal article" date="2014" name="Proc. Natl. Acad. Sci. U.S.A.">
        <title>Extensive sampling of basidiomycete genomes demonstrates inadequacy of the white-rot/brown-rot paradigm for wood decay fungi.</title>
        <authorList>
            <person name="Riley R."/>
            <person name="Salamov A.A."/>
            <person name="Brown D.W."/>
            <person name="Nagy L.G."/>
            <person name="Floudas D."/>
            <person name="Held B.W."/>
            <person name="Levasseur A."/>
            <person name="Lombard V."/>
            <person name="Morin E."/>
            <person name="Otillar R."/>
            <person name="Lindquist E.A."/>
            <person name="Sun H."/>
            <person name="LaButti K.M."/>
            <person name="Schmutz J."/>
            <person name="Jabbour D."/>
            <person name="Luo H."/>
            <person name="Baker S.E."/>
            <person name="Pisabarro A.G."/>
            <person name="Walton J.D."/>
            <person name="Blanchette R.A."/>
            <person name="Henrissat B."/>
            <person name="Martin F."/>
            <person name="Cullen D."/>
            <person name="Hibbett D.S."/>
            <person name="Grigoriev I.V."/>
        </authorList>
    </citation>
    <scope>NUCLEOTIDE SEQUENCE [LARGE SCALE GENOMIC DNA]</scope>
    <source>
        <strain evidence="2">FD-172 SS1</strain>
    </source>
</reference>
<keyword evidence="2" id="KW-1185">Reference proteome</keyword>
<accession>A0A067MFV9</accession>
<evidence type="ECO:0000313" key="2">
    <source>
        <dbReference type="Proteomes" id="UP000027195"/>
    </source>
</evidence>
<name>A0A067MFV9_BOTB1</name>
<organism evidence="1 2">
    <name type="scientific">Botryobasidium botryosum (strain FD-172 SS1)</name>
    <dbReference type="NCBI Taxonomy" id="930990"/>
    <lineage>
        <taxon>Eukaryota</taxon>
        <taxon>Fungi</taxon>
        <taxon>Dikarya</taxon>
        <taxon>Basidiomycota</taxon>
        <taxon>Agaricomycotina</taxon>
        <taxon>Agaricomycetes</taxon>
        <taxon>Cantharellales</taxon>
        <taxon>Botryobasidiaceae</taxon>
        <taxon>Botryobasidium</taxon>
    </lineage>
</organism>
<dbReference type="InParanoid" id="A0A067MFV9"/>
<dbReference type="AlphaFoldDB" id="A0A067MFV9"/>
<proteinExistence type="predicted"/>
<dbReference type="EMBL" id="KL198042">
    <property type="protein sequence ID" value="KDQ13600.1"/>
    <property type="molecule type" value="Genomic_DNA"/>
</dbReference>
<evidence type="ECO:0000313" key="1">
    <source>
        <dbReference type="EMBL" id="KDQ13600.1"/>
    </source>
</evidence>
<dbReference type="HOGENOM" id="CLU_909092_0_0_1"/>
<dbReference type="Proteomes" id="UP000027195">
    <property type="component" value="Unassembled WGS sequence"/>
</dbReference>
<gene>
    <name evidence="1" type="ORF">BOTBODRAFT_363257</name>
</gene>
<sequence length="306" mass="35170">MERLCGRLRSLVLSRVHPYAGLTARAQIVEEVSMVNLRSTTPLVTIPDRNALPSKCFRLRRPADNWILRGDRDKDDLRDDDDDNSDDKDSEEYTLFVRVQRRPATLDETLVDPPAARLAKDTDRGGRASQFVTEIWRLIDAGALCAWGRLAFANKNVRVRAKDTEHESFRDRGHDTSHVLFDRPSTHGTFAQRVGKVKLLFAFNRAALPPHFFDMSPFGPDSIFQRRHSLPFAIIQEFKSISHPHLPRLKYIRPTDAGTLRIEWIWNISRLVGRITLNHRIFIIDRDGGQTRATEALEMEPPEEEN</sequence>
<protein>
    <submittedName>
        <fullName evidence="1">Uncharacterized protein</fullName>
    </submittedName>
</protein>